<feature type="transmembrane region" description="Helical" evidence="1">
    <location>
        <begin position="485"/>
        <end position="502"/>
    </location>
</feature>
<dbReference type="STRING" id="414048.SAMN04489864_113118"/>
<protein>
    <recommendedName>
        <fullName evidence="4">DUF2723 domain-containing protein</fullName>
    </recommendedName>
</protein>
<feature type="transmembrane region" description="Helical" evidence="1">
    <location>
        <begin position="116"/>
        <end position="135"/>
    </location>
</feature>
<organism evidence="2 3">
    <name type="scientific">Pedobacter insulae</name>
    <dbReference type="NCBI Taxonomy" id="414048"/>
    <lineage>
        <taxon>Bacteria</taxon>
        <taxon>Pseudomonadati</taxon>
        <taxon>Bacteroidota</taxon>
        <taxon>Sphingobacteriia</taxon>
        <taxon>Sphingobacteriales</taxon>
        <taxon>Sphingobacteriaceae</taxon>
        <taxon>Pedobacter</taxon>
    </lineage>
</organism>
<feature type="transmembrane region" description="Helical" evidence="1">
    <location>
        <begin position="75"/>
        <end position="96"/>
    </location>
</feature>
<feature type="transmembrane region" description="Helical" evidence="1">
    <location>
        <begin position="571"/>
        <end position="592"/>
    </location>
</feature>
<dbReference type="Proteomes" id="UP000199666">
    <property type="component" value="Unassembled WGS sequence"/>
</dbReference>
<name>A0A1I3AAG9_9SPHI</name>
<keyword evidence="3" id="KW-1185">Reference proteome</keyword>
<dbReference type="EMBL" id="FOPP01000013">
    <property type="protein sequence ID" value="SFH46935.1"/>
    <property type="molecule type" value="Genomic_DNA"/>
</dbReference>
<feature type="transmembrane region" description="Helical" evidence="1">
    <location>
        <begin position="175"/>
        <end position="204"/>
    </location>
</feature>
<reference evidence="2 3" key="1">
    <citation type="submission" date="2016-10" db="EMBL/GenBank/DDBJ databases">
        <authorList>
            <person name="de Groot N.N."/>
        </authorList>
    </citation>
    <scope>NUCLEOTIDE SEQUENCE [LARGE SCALE GENOMIC DNA]</scope>
    <source>
        <strain evidence="2 3">DSM 18684</strain>
    </source>
</reference>
<dbReference type="PANTHER" id="PTHR16214:SF3">
    <property type="entry name" value="TRANSMEMBRANE PROTEIN 260"/>
    <property type="match status" value="1"/>
</dbReference>
<dbReference type="RefSeq" id="WP_090997701.1">
    <property type="nucleotide sequence ID" value="NZ_FOPP01000013.1"/>
</dbReference>
<keyword evidence="1" id="KW-0472">Membrane</keyword>
<dbReference type="Pfam" id="PF11028">
    <property type="entry name" value="TMEM260-like"/>
    <property type="match status" value="1"/>
</dbReference>
<feature type="transmembrane region" description="Helical" evidence="1">
    <location>
        <begin position="509"/>
        <end position="527"/>
    </location>
</feature>
<feature type="transmembrane region" description="Helical" evidence="1">
    <location>
        <begin position="285"/>
        <end position="308"/>
    </location>
</feature>
<dbReference type="InterPro" id="IPR021280">
    <property type="entry name" value="TMEM260-like"/>
</dbReference>
<keyword evidence="1" id="KW-1133">Transmembrane helix</keyword>
<feature type="transmembrane region" description="Helical" evidence="1">
    <location>
        <begin position="147"/>
        <end position="163"/>
    </location>
</feature>
<dbReference type="AlphaFoldDB" id="A0A1I3AAG9"/>
<feature type="transmembrane region" description="Helical" evidence="1">
    <location>
        <begin position="252"/>
        <end position="273"/>
    </location>
</feature>
<keyword evidence="1" id="KW-0812">Transmembrane</keyword>
<accession>A0A1I3AAG9</accession>
<evidence type="ECO:0000313" key="2">
    <source>
        <dbReference type="EMBL" id="SFH46935.1"/>
    </source>
</evidence>
<proteinExistence type="predicted"/>
<dbReference type="PANTHER" id="PTHR16214">
    <property type="entry name" value="TRANSMEMBRANE PROTEIN 260"/>
    <property type="match status" value="1"/>
</dbReference>
<feature type="transmembrane region" description="Helical" evidence="1">
    <location>
        <begin position="6"/>
        <end position="26"/>
    </location>
</feature>
<feature type="transmembrane region" description="Helical" evidence="1">
    <location>
        <begin position="216"/>
        <end position="240"/>
    </location>
</feature>
<evidence type="ECO:0008006" key="4">
    <source>
        <dbReference type="Google" id="ProtNLM"/>
    </source>
</evidence>
<dbReference type="OrthoDB" id="9807602at2"/>
<gene>
    <name evidence="2" type="ORF">SAMN04489864_113118</name>
</gene>
<feature type="transmembrane region" description="Helical" evidence="1">
    <location>
        <begin position="539"/>
        <end position="559"/>
    </location>
</feature>
<evidence type="ECO:0000313" key="3">
    <source>
        <dbReference type="Proteomes" id="UP000199666"/>
    </source>
</evidence>
<sequence>MRKFDLINTSIGFGIFAFATVVYWLCMEPTLSFWDCGEFIAAAFKQEVGHQPGAPFFLMIGKLFSLLAGNEVSKVAYWINFLSVITSAATVMFLFWTINMIALKILKKQQEELSTIHIWSVIAAGTIGALSYTFSDTFWFSAVEAEVYAISTLCTAVVFWAILKWENKMNDKWLVFISFIIGLSISIHLLSLLAIPAIALIYYFRKTIKPSLWGTFKAFLIGCFLLGLIQFGIIQYFILFAAKLDLLFVNTLGMNFGSGALAFVALSALAIGYGIRYSIKKSKYLLNLGLICLTFVLFGYSSYFMIIIRANAKPGINLSNPDTPLSLFSYLSRTQYGDKPLLYGQFFNSTPIAVEEKGLTYRKGTHKYEVNGKNYQRVYDKNTLFPRTYSDKPAHIKFYNNWMNLAEGETPSFWQNMSFFYHYQLNFMYWRYFAWNFIGRQNDLQGQGSITEGNWLSGIKPIDAINLGNQSNLPPSIITNKGYNLFYGLPFLLGMIGLVYLWRKNRNDALVVLTLFFCTGIAIILYINQDPLQVRERDYAYVGSFYAFAIVIGLGVLALRELVVKYRFQQLKFAVVTLLCCAVPSLMAVNGWDDHDRSGKSTAIEMAKNYLNSCEPNAILFTNADNDTYPLWYAQEVEGFRTDIRVVNLQFLSSESYIDQMKTQQYKSAPLPIKMNSEQYKDGTRDYLSYYDYGLKDSVELSEILAILTSENRNDKIEMRDGSFENFMPTQKLKMTINLAHILATKTVAITEKEKIANQMEWSFTKNHVLKSDLTMFDILVHNNWKRPVYFAASVSEDTYLGLDKYLYLEGFAYRLLPLKPSTEENFTKTEQTNNELAYQHYTEKFELGGFKTAKYLDPESRRVMQGTLSFANTLTRNLLDEHKIEMAKKAMQKTMAAIPLANSSISDTLNKVGLIENLYRLGNSNDANQITTATGSYIEKEFEYILSLAPNQQQGLLNDIQIGFYVLQALDRTTAGNKQLALNKTIKAKLDRYRVEFTKNFG</sequence>
<evidence type="ECO:0000256" key="1">
    <source>
        <dbReference type="SAM" id="Phobius"/>
    </source>
</evidence>
<dbReference type="InterPro" id="IPR052724">
    <property type="entry name" value="GT117_domain-containing"/>
</dbReference>